<dbReference type="AlphaFoldDB" id="A0A8S3U1X5"/>
<keyword evidence="4 10" id="KW-1133">Transmembrane helix</keyword>
<dbReference type="Proteomes" id="UP000683360">
    <property type="component" value="Unassembled WGS sequence"/>
</dbReference>
<dbReference type="GO" id="GO:0005886">
    <property type="term" value="C:plasma membrane"/>
    <property type="evidence" value="ECO:0007669"/>
    <property type="project" value="UniProtKB-SubCell"/>
</dbReference>
<accession>A0A8S3U1X5</accession>
<feature type="chain" id="PRO_5035768624" description="G-protein coupled receptors family 1 profile domain-containing protein" evidence="11">
    <location>
        <begin position="17"/>
        <end position="312"/>
    </location>
</feature>
<dbReference type="PANTHER" id="PTHR24246:SF27">
    <property type="entry name" value="ADENOSINE RECEPTOR, ISOFORM A"/>
    <property type="match status" value="1"/>
</dbReference>
<protein>
    <recommendedName>
        <fullName evidence="12">G-protein coupled receptors family 1 profile domain-containing protein</fullName>
    </recommendedName>
</protein>
<keyword evidence="2" id="KW-1003">Cell membrane</keyword>
<evidence type="ECO:0000256" key="3">
    <source>
        <dbReference type="ARBA" id="ARBA00022692"/>
    </source>
</evidence>
<dbReference type="OrthoDB" id="6113205at2759"/>
<keyword evidence="9" id="KW-0807">Transducer</keyword>
<feature type="transmembrane region" description="Helical" evidence="10">
    <location>
        <begin position="281"/>
        <end position="299"/>
    </location>
</feature>
<evidence type="ECO:0000256" key="2">
    <source>
        <dbReference type="ARBA" id="ARBA00022475"/>
    </source>
</evidence>
<evidence type="ECO:0000256" key="8">
    <source>
        <dbReference type="ARBA" id="ARBA00023180"/>
    </source>
</evidence>
<keyword evidence="5" id="KW-0297">G-protein coupled receptor</keyword>
<dbReference type="PANTHER" id="PTHR24246">
    <property type="entry name" value="OLFACTORY RECEPTOR AND ADENOSINE RECEPTOR"/>
    <property type="match status" value="1"/>
</dbReference>
<evidence type="ECO:0000256" key="1">
    <source>
        <dbReference type="ARBA" id="ARBA00004651"/>
    </source>
</evidence>
<dbReference type="SUPFAM" id="SSF81321">
    <property type="entry name" value="Family A G protein-coupled receptor-like"/>
    <property type="match status" value="1"/>
</dbReference>
<dbReference type="InterPro" id="IPR017452">
    <property type="entry name" value="GPCR_Rhodpsn_7TM"/>
</dbReference>
<comment type="caution">
    <text evidence="13">The sequence shown here is derived from an EMBL/GenBank/DDBJ whole genome shotgun (WGS) entry which is preliminary data.</text>
</comment>
<keyword evidence="11" id="KW-0732">Signal</keyword>
<evidence type="ECO:0000256" key="5">
    <source>
        <dbReference type="ARBA" id="ARBA00023040"/>
    </source>
</evidence>
<comment type="subcellular location">
    <subcellularLocation>
        <location evidence="1">Cell membrane</location>
        <topology evidence="1">Multi-pass membrane protein</topology>
    </subcellularLocation>
</comment>
<dbReference type="EMBL" id="CAJPWZ010002391">
    <property type="protein sequence ID" value="CAG2237560.1"/>
    <property type="molecule type" value="Genomic_DNA"/>
</dbReference>
<evidence type="ECO:0000256" key="7">
    <source>
        <dbReference type="ARBA" id="ARBA00023170"/>
    </source>
</evidence>
<keyword evidence="14" id="KW-1185">Reference proteome</keyword>
<feature type="transmembrane region" description="Helical" evidence="10">
    <location>
        <begin position="243"/>
        <end position="269"/>
    </location>
</feature>
<evidence type="ECO:0000256" key="6">
    <source>
        <dbReference type="ARBA" id="ARBA00023136"/>
    </source>
</evidence>
<dbReference type="GO" id="GO:0004930">
    <property type="term" value="F:G protein-coupled receptor activity"/>
    <property type="evidence" value="ECO:0007669"/>
    <property type="project" value="UniProtKB-KW"/>
</dbReference>
<reference evidence="13" key="1">
    <citation type="submission" date="2021-03" db="EMBL/GenBank/DDBJ databases">
        <authorList>
            <person name="Bekaert M."/>
        </authorList>
    </citation>
    <scope>NUCLEOTIDE SEQUENCE</scope>
</reference>
<keyword evidence="3 10" id="KW-0812">Transmembrane</keyword>
<evidence type="ECO:0000313" key="14">
    <source>
        <dbReference type="Proteomes" id="UP000683360"/>
    </source>
</evidence>
<feature type="domain" description="G-protein coupled receptors family 1 profile" evidence="12">
    <location>
        <begin position="1"/>
        <end position="297"/>
    </location>
</feature>
<evidence type="ECO:0000313" key="13">
    <source>
        <dbReference type="EMBL" id="CAG2237560.1"/>
    </source>
</evidence>
<evidence type="ECO:0000256" key="9">
    <source>
        <dbReference type="ARBA" id="ARBA00023224"/>
    </source>
</evidence>
<evidence type="ECO:0000256" key="10">
    <source>
        <dbReference type="SAM" id="Phobius"/>
    </source>
</evidence>
<dbReference type="Gene3D" id="1.20.1070.10">
    <property type="entry name" value="Rhodopsin 7-helix transmembrane proteins"/>
    <property type="match status" value="1"/>
</dbReference>
<evidence type="ECO:0000259" key="12">
    <source>
        <dbReference type="PROSITE" id="PS50262"/>
    </source>
</evidence>
<proteinExistence type="predicted"/>
<evidence type="ECO:0000256" key="4">
    <source>
        <dbReference type="ARBA" id="ARBA00022989"/>
    </source>
</evidence>
<feature type="signal peptide" evidence="11">
    <location>
        <begin position="1"/>
        <end position="16"/>
    </location>
</feature>
<organism evidence="13 14">
    <name type="scientific">Mytilus edulis</name>
    <name type="common">Blue mussel</name>
    <dbReference type="NCBI Taxonomy" id="6550"/>
    <lineage>
        <taxon>Eukaryota</taxon>
        <taxon>Metazoa</taxon>
        <taxon>Spiralia</taxon>
        <taxon>Lophotrochozoa</taxon>
        <taxon>Mollusca</taxon>
        <taxon>Bivalvia</taxon>
        <taxon>Autobranchia</taxon>
        <taxon>Pteriomorphia</taxon>
        <taxon>Mytilida</taxon>
        <taxon>Mytiloidea</taxon>
        <taxon>Mytilidae</taxon>
        <taxon>Mytilinae</taxon>
        <taxon>Mytilus</taxon>
    </lineage>
</organism>
<feature type="transmembrane region" description="Helical" evidence="10">
    <location>
        <begin position="80"/>
        <end position="100"/>
    </location>
</feature>
<sequence length="312" mass="35124">MYFSTLLSLFNTFLVCLERLNCTFPVQKRWIRKLTSNWAIMCSVIIFLITGSLSVPVQVLYAQSTNMSKSCIFIELATPFIVDLPLLIMVTAITVVYGVVIKRMHDRVQKVHPISSSLCGRRYSSQNNENTKSTCVISSIRSNDQRNTHSTENPCLFESSEITKCSESHPNTALSMNKSVSEQSRLGHTCTCKGQSKIKEKDELGGVEVQSCVLRGVEKQPGQATIKQKEESSVRKKRFRNNVITLGAIIVITYVAVLPKCVLSGIMLAEPGLMNESKLHLIKGCLLVNALLDPYIYILRIKEFREKLKLWK</sequence>
<dbReference type="PROSITE" id="PS50262">
    <property type="entry name" value="G_PROTEIN_RECEP_F1_2"/>
    <property type="match status" value="1"/>
</dbReference>
<keyword evidence="7" id="KW-0675">Receptor</keyword>
<name>A0A8S3U1X5_MYTED</name>
<keyword evidence="8" id="KW-0325">Glycoprotein</keyword>
<evidence type="ECO:0000256" key="11">
    <source>
        <dbReference type="SAM" id="SignalP"/>
    </source>
</evidence>
<gene>
    <name evidence="13" type="ORF">MEDL_49998</name>
</gene>
<keyword evidence="6 10" id="KW-0472">Membrane</keyword>
<feature type="transmembrane region" description="Helical" evidence="10">
    <location>
        <begin position="38"/>
        <end position="60"/>
    </location>
</feature>